<accession>A0A0F9FXE6</accession>
<feature type="compositionally biased region" description="Acidic residues" evidence="1">
    <location>
        <begin position="39"/>
        <end position="50"/>
    </location>
</feature>
<name>A0A0F9FXE6_9ZZZZ</name>
<sequence>VVDDKKNIGRQDRDPAFALKKKAVEDKEAEIEKEVEVEIDKDDEVSEEDAKEQIEDTEKGLDTLKSQVWDNAAKEVLDISLDLDQATEDFYNSITEKLSDKVDNNEITEDEYKKLIGELDNLKEKDILKEDLMGRIDVTMEDEGNDTDELIDKDIPESKPEDEMVLPDVPKDTMSPVQQQIDTTPGLQEI</sequence>
<organism evidence="2">
    <name type="scientific">marine sediment metagenome</name>
    <dbReference type="NCBI Taxonomy" id="412755"/>
    <lineage>
        <taxon>unclassified sequences</taxon>
        <taxon>metagenomes</taxon>
        <taxon>ecological metagenomes</taxon>
    </lineage>
</organism>
<dbReference type="EMBL" id="LAZR01030709">
    <property type="protein sequence ID" value="KKL55802.1"/>
    <property type="molecule type" value="Genomic_DNA"/>
</dbReference>
<comment type="caution">
    <text evidence="2">The sequence shown here is derived from an EMBL/GenBank/DDBJ whole genome shotgun (WGS) entry which is preliminary data.</text>
</comment>
<protein>
    <submittedName>
        <fullName evidence="2">Uncharacterized protein</fullName>
    </submittedName>
</protein>
<proteinExistence type="predicted"/>
<feature type="region of interest" description="Disordered" evidence="1">
    <location>
        <begin position="138"/>
        <end position="190"/>
    </location>
</feature>
<evidence type="ECO:0000256" key="1">
    <source>
        <dbReference type="SAM" id="MobiDB-lite"/>
    </source>
</evidence>
<gene>
    <name evidence="2" type="ORF">LCGC14_2251740</name>
</gene>
<evidence type="ECO:0000313" key="2">
    <source>
        <dbReference type="EMBL" id="KKL55802.1"/>
    </source>
</evidence>
<feature type="compositionally biased region" description="Polar residues" evidence="1">
    <location>
        <begin position="175"/>
        <end position="190"/>
    </location>
</feature>
<feature type="region of interest" description="Disordered" evidence="1">
    <location>
        <begin position="39"/>
        <end position="58"/>
    </location>
</feature>
<dbReference type="AlphaFoldDB" id="A0A0F9FXE6"/>
<reference evidence="2" key="1">
    <citation type="journal article" date="2015" name="Nature">
        <title>Complex archaea that bridge the gap between prokaryotes and eukaryotes.</title>
        <authorList>
            <person name="Spang A."/>
            <person name="Saw J.H."/>
            <person name="Jorgensen S.L."/>
            <person name="Zaremba-Niedzwiedzka K."/>
            <person name="Martijn J."/>
            <person name="Lind A.E."/>
            <person name="van Eijk R."/>
            <person name="Schleper C."/>
            <person name="Guy L."/>
            <person name="Ettema T.J."/>
        </authorList>
    </citation>
    <scope>NUCLEOTIDE SEQUENCE</scope>
</reference>
<feature type="compositionally biased region" description="Acidic residues" evidence="1">
    <location>
        <begin position="139"/>
        <end position="149"/>
    </location>
</feature>
<feature type="non-terminal residue" evidence="2">
    <location>
        <position position="1"/>
    </location>
</feature>
<feature type="compositionally biased region" description="Basic and acidic residues" evidence="1">
    <location>
        <begin position="150"/>
        <end position="162"/>
    </location>
</feature>